<proteinExistence type="predicted"/>
<organism evidence="1 2">
    <name type="scientific">Nocardiopsis composta</name>
    <dbReference type="NCBI Taxonomy" id="157465"/>
    <lineage>
        <taxon>Bacteria</taxon>
        <taxon>Bacillati</taxon>
        <taxon>Actinomycetota</taxon>
        <taxon>Actinomycetes</taxon>
        <taxon>Streptosporangiales</taxon>
        <taxon>Nocardiopsidaceae</taxon>
        <taxon>Nocardiopsis</taxon>
    </lineage>
</organism>
<sequence length="63" mass="6826">MKAIIGWVAVIVIAALLISSWSDSDPGPDTSIYVPRNEPVQAPVLDSLCEGSDYALVDDCREY</sequence>
<dbReference type="AlphaFoldDB" id="A0A7W8VCE0"/>
<reference evidence="1 2" key="1">
    <citation type="submission" date="2020-08" db="EMBL/GenBank/DDBJ databases">
        <title>Sequencing the genomes of 1000 actinobacteria strains.</title>
        <authorList>
            <person name="Klenk H.-P."/>
        </authorList>
    </citation>
    <scope>NUCLEOTIDE SEQUENCE [LARGE SCALE GENOMIC DNA]</scope>
    <source>
        <strain evidence="1 2">DSM 44551</strain>
    </source>
</reference>
<accession>A0A7W8VCE0</accession>
<name>A0A7W8VCE0_9ACTN</name>
<evidence type="ECO:0000313" key="1">
    <source>
        <dbReference type="EMBL" id="MBB5431336.1"/>
    </source>
</evidence>
<evidence type="ECO:0000313" key="2">
    <source>
        <dbReference type="Proteomes" id="UP000572635"/>
    </source>
</evidence>
<protein>
    <submittedName>
        <fullName evidence="1">Uncharacterized protein</fullName>
    </submittedName>
</protein>
<comment type="caution">
    <text evidence="1">The sequence shown here is derived from an EMBL/GenBank/DDBJ whole genome shotgun (WGS) entry which is preliminary data.</text>
</comment>
<dbReference type="Proteomes" id="UP000572635">
    <property type="component" value="Unassembled WGS sequence"/>
</dbReference>
<dbReference type="RefSeq" id="WP_184390917.1">
    <property type="nucleotide sequence ID" value="NZ_JACHDB010000001.1"/>
</dbReference>
<keyword evidence="2" id="KW-1185">Reference proteome</keyword>
<dbReference type="EMBL" id="JACHDB010000001">
    <property type="protein sequence ID" value="MBB5431336.1"/>
    <property type="molecule type" value="Genomic_DNA"/>
</dbReference>
<gene>
    <name evidence="1" type="ORF">HDA36_001420</name>
</gene>